<dbReference type="Pfam" id="PF13581">
    <property type="entry name" value="HATPase_c_2"/>
    <property type="match status" value="1"/>
</dbReference>
<protein>
    <submittedName>
        <fullName evidence="2">ATP-binding protein</fullName>
    </submittedName>
</protein>
<dbReference type="EMBL" id="JBHRZH010000023">
    <property type="protein sequence ID" value="MFC3764233.1"/>
    <property type="molecule type" value="Genomic_DNA"/>
</dbReference>
<evidence type="ECO:0000313" key="2">
    <source>
        <dbReference type="EMBL" id="MFC3764233.1"/>
    </source>
</evidence>
<feature type="domain" description="Histidine kinase/HSP90-like ATPase" evidence="1">
    <location>
        <begin position="29"/>
        <end position="94"/>
    </location>
</feature>
<comment type="caution">
    <text evidence="2">The sequence shown here is derived from an EMBL/GenBank/DDBJ whole genome shotgun (WGS) entry which is preliminary data.</text>
</comment>
<organism evidence="2 3">
    <name type="scientific">Tenggerimyces flavus</name>
    <dbReference type="NCBI Taxonomy" id="1708749"/>
    <lineage>
        <taxon>Bacteria</taxon>
        <taxon>Bacillati</taxon>
        <taxon>Actinomycetota</taxon>
        <taxon>Actinomycetes</taxon>
        <taxon>Propionibacteriales</taxon>
        <taxon>Nocardioidaceae</taxon>
        <taxon>Tenggerimyces</taxon>
    </lineage>
</organism>
<dbReference type="InterPro" id="IPR003594">
    <property type="entry name" value="HATPase_dom"/>
</dbReference>
<dbReference type="Proteomes" id="UP001595699">
    <property type="component" value="Unassembled WGS sequence"/>
</dbReference>
<gene>
    <name evidence="2" type="ORF">ACFOUW_25585</name>
</gene>
<dbReference type="GO" id="GO:0005524">
    <property type="term" value="F:ATP binding"/>
    <property type="evidence" value="ECO:0007669"/>
    <property type="project" value="UniProtKB-KW"/>
</dbReference>
<dbReference type="InterPro" id="IPR036890">
    <property type="entry name" value="HATPase_C_sf"/>
</dbReference>
<evidence type="ECO:0000313" key="3">
    <source>
        <dbReference type="Proteomes" id="UP001595699"/>
    </source>
</evidence>
<dbReference type="RefSeq" id="WP_205115043.1">
    <property type="nucleotide sequence ID" value="NZ_JAFBCM010000001.1"/>
</dbReference>
<sequence>MTTRWRDAMGGTEQLSDHDFDTVTAEFEIPAEVEYVSVLRTTAVSFAARLGCTIDEVEDLRIAVHEAAAMLIELADPKSRLSCRFQLDNQLLVALSVPAGARPMPADTSFAWQILRSLTKAVEVDHSEPRRLGLRLLTGRDS</sequence>
<proteinExistence type="predicted"/>
<keyword evidence="3" id="KW-1185">Reference proteome</keyword>
<accession>A0ABV7YGD1</accession>
<evidence type="ECO:0000259" key="1">
    <source>
        <dbReference type="Pfam" id="PF13581"/>
    </source>
</evidence>
<keyword evidence="2" id="KW-0067">ATP-binding</keyword>
<name>A0ABV7YGD1_9ACTN</name>
<keyword evidence="2" id="KW-0547">Nucleotide-binding</keyword>
<dbReference type="Gene3D" id="3.30.565.10">
    <property type="entry name" value="Histidine kinase-like ATPase, C-terminal domain"/>
    <property type="match status" value="1"/>
</dbReference>
<reference evidence="3" key="1">
    <citation type="journal article" date="2019" name="Int. J. Syst. Evol. Microbiol.">
        <title>The Global Catalogue of Microorganisms (GCM) 10K type strain sequencing project: providing services to taxonomists for standard genome sequencing and annotation.</title>
        <authorList>
            <consortium name="The Broad Institute Genomics Platform"/>
            <consortium name="The Broad Institute Genome Sequencing Center for Infectious Disease"/>
            <person name="Wu L."/>
            <person name="Ma J."/>
        </authorList>
    </citation>
    <scope>NUCLEOTIDE SEQUENCE [LARGE SCALE GENOMIC DNA]</scope>
    <source>
        <strain evidence="3">CGMCC 4.7241</strain>
    </source>
</reference>